<dbReference type="PANTHER" id="PTHR30221:SF1">
    <property type="entry name" value="SMALL-CONDUCTANCE MECHANOSENSITIVE CHANNEL"/>
    <property type="match status" value="1"/>
</dbReference>
<dbReference type="InterPro" id="IPR011014">
    <property type="entry name" value="MscS_channel_TM-2"/>
</dbReference>
<comment type="function">
    <text evidence="7">Mechanosensitive channel that participates in the regulation of osmotic pressure changes within the cell, opening in response to stretch forces in the membrane lipid bilayer, without the need for other proteins. Contributes to normal resistance to hypoosmotic shock. Forms an ion channel of 1.0 nanosiemens conductance with a slight preference for anions.</text>
</comment>
<dbReference type="SUPFAM" id="SSF82861">
    <property type="entry name" value="Mechanosensitive channel protein MscS (YggB), transmembrane region"/>
    <property type="match status" value="1"/>
</dbReference>
<feature type="chain" id="PRO_5022095725" description="Small-conductance mechanosensitive channel" evidence="9">
    <location>
        <begin position="25"/>
        <end position="454"/>
    </location>
</feature>
<dbReference type="Proteomes" id="UP000318590">
    <property type="component" value="Unassembled WGS sequence"/>
</dbReference>
<evidence type="ECO:0000256" key="2">
    <source>
        <dbReference type="ARBA" id="ARBA00008017"/>
    </source>
</evidence>
<feature type="domain" description="BON" evidence="10">
    <location>
        <begin position="49"/>
        <end position="115"/>
    </location>
</feature>
<keyword evidence="5 7" id="KW-1133">Transmembrane helix</keyword>
<dbReference type="InterPro" id="IPR011066">
    <property type="entry name" value="MscS_channel_C_sf"/>
</dbReference>
<dbReference type="EMBL" id="VFSV01000028">
    <property type="protein sequence ID" value="TRD16634.1"/>
    <property type="molecule type" value="Genomic_DNA"/>
</dbReference>
<feature type="region of interest" description="Disordered" evidence="8">
    <location>
        <begin position="400"/>
        <end position="454"/>
    </location>
</feature>
<evidence type="ECO:0000256" key="5">
    <source>
        <dbReference type="ARBA" id="ARBA00022989"/>
    </source>
</evidence>
<dbReference type="PROSITE" id="PS50914">
    <property type="entry name" value="BON"/>
    <property type="match status" value="1"/>
</dbReference>
<evidence type="ECO:0000256" key="7">
    <source>
        <dbReference type="RuleBase" id="RU369025"/>
    </source>
</evidence>
<dbReference type="SUPFAM" id="SSF50182">
    <property type="entry name" value="Sm-like ribonucleoproteins"/>
    <property type="match status" value="1"/>
</dbReference>
<feature type="transmembrane region" description="Helical" evidence="7">
    <location>
        <begin position="138"/>
        <end position="159"/>
    </location>
</feature>
<dbReference type="PANTHER" id="PTHR30221">
    <property type="entry name" value="SMALL-CONDUCTANCE MECHANOSENSITIVE CHANNEL"/>
    <property type="match status" value="1"/>
</dbReference>
<sequence>MIFLRTCLLILSLALFLPGGQVSAQTAGAESSSDVVSTDQAVSVTGQASDADIAARITGILDATGWYEDISVKVEDGIVFIDGTAEATKDVDWARNLAAKTDGVVAVVNRLEITALEGLTLQPAVRELRKVIKKTVQVLPLLVIGIVIITLAYYVSRGIAAGMRRLFRTRIESPFLRDIAARAVAFPVFLTGVYVVLQICGLTQLALSLLGGAGVVGIVVGFAFRDIAENFLASLLLSLRRPFSRGHFISVAGHQGVVHSMNTRSTILVSSEGNHIQIPNATIYKSDIENFSASPQRQGTVDVGIGYDASISEVQDVVLSELGQIDAVLSDPEPTVLADALGSSTVNMKIRYWFDGHQISAVKLQSVVIRRVKRALMEAGISMPDDAREIIFPEGVPIAGASEGSVSEPAPSRPPSEEPRNTASDTDLANEVGDLQEQLDTAVEGGKADDLLDK</sequence>
<evidence type="ECO:0000256" key="3">
    <source>
        <dbReference type="ARBA" id="ARBA00022475"/>
    </source>
</evidence>
<dbReference type="InterPro" id="IPR049278">
    <property type="entry name" value="MS_channel_C"/>
</dbReference>
<comment type="caution">
    <text evidence="7">Lacks conserved residue(s) required for the propagation of feature annotation.</text>
</comment>
<dbReference type="Gene3D" id="1.10.287.1260">
    <property type="match status" value="1"/>
</dbReference>
<proteinExistence type="inferred from homology"/>
<keyword evidence="6 7" id="KW-0472">Membrane</keyword>
<evidence type="ECO:0000259" key="10">
    <source>
        <dbReference type="PROSITE" id="PS50914"/>
    </source>
</evidence>
<comment type="similarity">
    <text evidence="2 7">Belongs to the MscS (TC 1.A.23) family.</text>
</comment>
<dbReference type="OrthoDB" id="9793781at2"/>
<evidence type="ECO:0000256" key="8">
    <source>
        <dbReference type="SAM" id="MobiDB-lite"/>
    </source>
</evidence>
<reference evidence="11 12" key="1">
    <citation type="submission" date="2019-06" db="EMBL/GenBank/DDBJ databases">
        <title>Paenimaribius caenipelagi gen. nov., sp. nov., isolated from a tidal flat.</title>
        <authorList>
            <person name="Yoon J.-H."/>
        </authorList>
    </citation>
    <scope>NUCLEOTIDE SEQUENCE [LARGE SCALE GENOMIC DNA]</scope>
    <source>
        <strain evidence="11 12">JBTF-M29</strain>
    </source>
</reference>
<feature type="transmembrane region" description="Helical" evidence="7">
    <location>
        <begin position="205"/>
        <end position="224"/>
    </location>
</feature>
<keyword evidence="7" id="KW-0813">Transport</keyword>
<evidence type="ECO:0000313" key="12">
    <source>
        <dbReference type="Proteomes" id="UP000318590"/>
    </source>
</evidence>
<comment type="subcellular location">
    <subcellularLocation>
        <location evidence="7">Cell inner membrane</location>
        <topology evidence="7">Multi-pass membrane protein</topology>
    </subcellularLocation>
    <subcellularLocation>
        <location evidence="1">Cell membrane</location>
        <topology evidence="1">Multi-pass membrane protein</topology>
    </subcellularLocation>
</comment>
<dbReference type="Gene3D" id="3.30.1340.30">
    <property type="match status" value="1"/>
</dbReference>
<dbReference type="Pfam" id="PF00924">
    <property type="entry name" value="MS_channel_2nd"/>
    <property type="match status" value="1"/>
</dbReference>
<comment type="caution">
    <text evidence="11">The sequence shown here is derived from an EMBL/GenBank/DDBJ whole genome shotgun (WGS) entry which is preliminary data.</text>
</comment>
<dbReference type="GO" id="GO:0008381">
    <property type="term" value="F:mechanosensitive monoatomic ion channel activity"/>
    <property type="evidence" value="ECO:0007669"/>
    <property type="project" value="InterPro"/>
</dbReference>
<gene>
    <name evidence="11" type="ORF">FEV53_14105</name>
</gene>
<dbReference type="InterPro" id="IPR045275">
    <property type="entry name" value="MscS_archaea/bacteria_type"/>
</dbReference>
<evidence type="ECO:0000256" key="6">
    <source>
        <dbReference type="ARBA" id="ARBA00023136"/>
    </source>
</evidence>
<dbReference type="Gene3D" id="3.30.70.100">
    <property type="match status" value="1"/>
</dbReference>
<keyword evidence="7" id="KW-0406">Ion transport</keyword>
<comment type="subunit">
    <text evidence="7">Homoheptamer.</text>
</comment>
<keyword evidence="4 7" id="KW-0812">Transmembrane</keyword>
<evidence type="ECO:0000256" key="1">
    <source>
        <dbReference type="ARBA" id="ARBA00004651"/>
    </source>
</evidence>
<keyword evidence="7" id="KW-0997">Cell inner membrane</keyword>
<feature type="signal peptide" evidence="9">
    <location>
        <begin position="1"/>
        <end position="24"/>
    </location>
</feature>
<name>A0A547PRH1_9RHOB</name>
<evidence type="ECO:0000256" key="9">
    <source>
        <dbReference type="SAM" id="SignalP"/>
    </source>
</evidence>
<dbReference type="InterPro" id="IPR006685">
    <property type="entry name" value="MscS_channel_2nd"/>
</dbReference>
<dbReference type="AlphaFoldDB" id="A0A547PRH1"/>
<dbReference type="InterPro" id="IPR023408">
    <property type="entry name" value="MscS_beta-dom_sf"/>
</dbReference>
<dbReference type="InterPro" id="IPR010920">
    <property type="entry name" value="LSM_dom_sf"/>
</dbReference>
<dbReference type="InterPro" id="IPR007055">
    <property type="entry name" value="BON_dom"/>
</dbReference>
<organism evidence="11 12">
    <name type="scientific">Palleronia caenipelagi</name>
    <dbReference type="NCBI Taxonomy" id="2489174"/>
    <lineage>
        <taxon>Bacteria</taxon>
        <taxon>Pseudomonadati</taxon>
        <taxon>Pseudomonadota</taxon>
        <taxon>Alphaproteobacteria</taxon>
        <taxon>Rhodobacterales</taxon>
        <taxon>Roseobacteraceae</taxon>
        <taxon>Palleronia</taxon>
    </lineage>
</organism>
<dbReference type="SUPFAM" id="SSF82689">
    <property type="entry name" value="Mechanosensitive channel protein MscS (YggB), C-terminal domain"/>
    <property type="match status" value="1"/>
</dbReference>
<keyword evidence="3" id="KW-1003">Cell membrane</keyword>
<dbReference type="Pfam" id="PF04972">
    <property type="entry name" value="BON"/>
    <property type="match status" value="1"/>
</dbReference>
<protein>
    <recommendedName>
        <fullName evidence="7">Small-conductance mechanosensitive channel</fullName>
    </recommendedName>
</protein>
<dbReference type="Gene3D" id="2.30.30.60">
    <property type="match status" value="1"/>
</dbReference>
<dbReference type="GO" id="GO:0005886">
    <property type="term" value="C:plasma membrane"/>
    <property type="evidence" value="ECO:0007669"/>
    <property type="project" value="UniProtKB-SubCell"/>
</dbReference>
<evidence type="ECO:0000256" key="4">
    <source>
        <dbReference type="ARBA" id="ARBA00022692"/>
    </source>
</evidence>
<accession>A0A547PRH1</accession>
<keyword evidence="12" id="KW-1185">Reference proteome</keyword>
<evidence type="ECO:0000313" key="11">
    <source>
        <dbReference type="EMBL" id="TRD16634.1"/>
    </source>
</evidence>
<dbReference type="Pfam" id="PF21082">
    <property type="entry name" value="MS_channel_3rd"/>
    <property type="match status" value="1"/>
</dbReference>
<keyword evidence="7" id="KW-0407">Ion channel</keyword>
<dbReference type="RefSeq" id="WP_142835466.1">
    <property type="nucleotide sequence ID" value="NZ_VFSV01000028.1"/>
</dbReference>
<keyword evidence="9" id="KW-0732">Signal</keyword>
<feature type="transmembrane region" description="Helical" evidence="7">
    <location>
        <begin position="179"/>
        <end position="199"/>
    </location>
</feature>